<gene>
    <name evidence="1" type="ORF">ElyMa_002042900</name>
</gene>
<sequence length="115" mass="13040">MVEAINTSELIAMFRVRHLKRIQGGRCCQHASTNERSGTTRIPRTNLVSCPIFRRCWNLYITSPRRTSHSVGVIVNRNRLKMSRNTLAHYDPTLDIGISCDASDWRMGSAIPPLS</sequence>
<keyword evidence="2" id="KW-1185">Reference proteome</keyword>
<evidence type="ECO:0000313" key="1">
    <source>
        <dbReference type="EMBL" id="GFR69185.1"/>
    </source>
</evidence>
<protein>
    <submittedName>
        <fullName evidence="1">Uncharacterized protein</fullName>
    </submittedName>
</protein>
<dbReference type="EMBL" id="BMAT01004147">
    <property type="protein sequence ID" value="GFR69185.1"/>
    <property type="molecule type" value="Genomic_DNA"/>
</dbReference>
<name>A0AAV4FA16_9GAST</name>
<accession>A0AAV4FA16</accession>
<organism evidence="1 2">
    <name type="scientific">Elysia marginata</name>
    <dbReference type="NCBI Taxonomy" id="1093978"/>
    <lineage>
        <taxon>Eukaryota</taxon>
        <taxon>Metazoa</taxon>
        <taxon>Spiralia</taxon>
        <taxon>Lophotrochozoa</taxon>
        <taxon>Mollusca</taxon>
        <taxon>Gastropoda</taxon>
        <taxon>Heterobranchia</taxon>
        <taxon>Euthyneura</taxon>
        <taxon>Panpulmonata</taxon>
        <taxon>Sacoglossa</taxon>
        <taxon>Placobranchoidea</taxon>
        <taxon>Plakobranchidae</taxon>
        <taxon>Elysia</taxon>
    </lineage>
</organism>
<reference evidence="1 2" key="1">
    <citation type="journal article" date="2021" name="Elife">
        <title>Chloroplast acquisition without the gene transfer in kleptoplastic sea slugs, Plakobranchus ocellatus.</title>
        <authorList>
            <person name="Maeda T."/>
            <person name="Takahashi S."/>
            <person name="Yoshida T."/>
            <person name="Shimamura S."/>
            <person name="Takaki Y."/>
            <person name="Nagai Y."/>
            <person name="Toyoda A."/>
            <person name="Suzuki Y."/>
            <person name="Arimoto A."/>
            <person name="Ishii H."/>
            <person name="Satoh N."/>
            <person name="Nishiyama T."/>
            <person name="Hasebe M."/>
            <person name="Maruyama T."/>
            <person name="Minagawa J."/>
            <person name="Obokata J."/>
            <person name="Shigenobu S."/>
        </authorList>
    </citation>
    <scope>NUCLEOTIDE SEQUENCE [LARGE SCALE GENOMIC DNA]</scope>
</reference>
<dbReference type="AlphaFoldDB" id="A0AAV4FA16"/>
<evidence type="ECO:0000313" key="2">
    <source>
        <dbReference type="Proteomes" id="UP000762676"/>
    </source>
</evidence>
<dbReference type="Proteomes" id="UP000762676">
    <property type="component" value="Unassembled WGS sequence"/>
</dbReference>
<proteinExistence type="predicted"/>
<comment type="caution">
    <text evidence="1">The sequence shown here is derived from an EMBL/GenBank/DDBJ whole genome shotgun (WGS) entry which is preliminary data.</text>
</comment>